<organism evidence="1 2">
    <name type="scientific">Corynebacterium glaucum</name>
    <dbReference type="NCBI Taxonomy" id="187491"/>
    <lineage>
        <taxon>Bacteria</taxon>
        <taxon>Bacillati</taxon>
        <taxon>Actinomycetota</taxon>
        <taxon>Actinomycetes</taxon>
        <taxon>Mycobacteriales</taxon>
        <taxon>Corynebacteriaceae</taxon>
        <taxon>Corynebacterium</taxon>
    </lineage>
</organism>
<gene>
    <name evidence="1" type="ORF">CGLAU_09480</name>
</gene>
<name>A0A1Q2HYA3_9CORY</name>
<evidence type="ECO:0000313" key="1">
    <source>
        <dbReference type="EMBL" id="AQQ15847.1"/>
    </source>
</evidence>
<protein>
    <submittedName>
        <fullName evidence="1">Uncharacterized protein</fullName>
    </submittedName>
</protein>
<dbReference type="Proteomes" id="UP000217209">
    <property type="component" value="Chromosome"/>
</dbReference>
<evidence type="ECO:0000313" key="2">
    <source>
        <dbReference type="Proteomes" id="UP000217209"/>
    </source>
</evidence>
<accession>A0A1Q2HYA3</accession>
<dbReference type="KEGG" id="cgv:CGLAU_09480"/>
<keyword evidence="2" id="KW-1185">Reference proteome</keyword>
<proteinExistence type="predicted"/>
<sequence length="252" mass="27516">MDVILLPNLTPEQVSEVAERRDAGELTGYDAVVELLRSDAPLFVRMVADELAATKPELDGAPPIDEVRQFLDSILRFALSADDTKVRRSNYATVLVHSGMLKWDGAAGRLITGQAAREMGQAIVERGDEGYAWAYDQFAAKYLSSATFAHLPFAVDLALLWAWEQFSAAASKIEIRSSELYLQTMTHAGTLAGLPLEYNAKLTGSSPNEDFFIASGLMDLSSGQKTTLGQDLAARALLESNVPASLLEWNFR</sequence>
<reference evidence="1 2" key="1">
    <citation type="submission" date="2016-12" db="EMBL/GenBank/DDBJ databases">
        <authorList>
            <person name="Song W.-J."/>
            <person name="Kurnit D.M."/>
        </authorList>
    </citation>
    <scope>NUCLEOTIDE SEQUENCE [LARGE SCALE GENOMIC DNA]</scope>
    <source>
        <strain evidence="1 2">DSM 30827</strain>
    </source>
</reference>
<dbReference type="AlphaFoldDB" id="A0A1Q2HYA3"/>
<dbReference type="RefSeq" id="WP_157731336.1">
    <property type="nucleotide sequence ID" value="NZ_CP019688.1"/>
</dbReference>
<dbReference type="EMBL" id="CP019688">
    <property type="protein sequence ID" value="AQQ15847.1"/>
    <property type="molecule type" value="Genomic_DNA"/>
</dbReference>